<evidence type="ECO:0000256" key="11">
    <source>
        <dbReference type="ARBA" id="ARBA00022968"/>
    </source>
</evidence>
<evidence type="ECO:0000256" key="12">
    <source>
        <dbReference type="ARBA" id="ARBA00022989"/>
    </source>
</evidence>
<dbReference type="Gene3D" id="2.60.40.1730">
    <property type="entry name" value="tricorn interacting facor f3 domain"/>
    <property type="match status" value="1"/>
</dbReference>
<dbReference type="InterPro" id="IPR027268">
    <property type="entry name" value="Peptidase_M4/M1_CTD_sf"/>
</dbReference>
<accession>A0A2B4RUL2</accession>
<feature type="binding site" evidence="18">
    <location>
        <position position="403"/>
    </location>
    <ligand>
        <name>Zn(2+)</name>
        <dbReference type="ChEBI" id="CHEBI:29105"/>
        <note>catalytic</note>
    </ligand>
</feature>
<keyword evidence="7 20" id="KW-0812">Transmembrane</keyword>
<proteinExistence type="inferred from homology"/>
<evidence type="ECO:0000259" key="22">
    <source>
        <dbReference type="Pfam" id="PF01433"/>
    </source>
</evidence>
<evidence type="ECO:0000256" key="18">
    <source>
        <dbReference type="PIRSR" id="PIRSR634016-3"/>
    </source>
</evidence>
<dbReference type="GO" id="GO:0008270">
    <property type="term" value="F:zinc ion binding"/>
    <property type="evidence" value="ECO:0007669"/>
    <property type="project" value="UniProtKB-UniRule"/>
</dbReference>
<comment type="subcellular location">
    <subcellularLocation>
        <location evidence="1">Cell membrane</location>
    </subcellularLocation>
    <subcellularLocation>
        <location evidence="2">Membrane</location>
        <topology evidence="2">Single-pass type II membrane protein</topology>
    </subcellularLocation>
</comment>
<keyword evidence="6 20" id="KW-0645">Protease</keyword>
<dbReference type="FunFam" id="1.25.50.20:FF:000001">
    <property type="entry name" value="Aminopeptidase"/>
    <property type="match status" value="1"/>
</dbReference>
<evidence type="ECO:0000256" key="5">
    <source>
        <dbReference type="ARBA" id="ARBA00022475"/>
    </source>
</evidence>
<evidence type="ECO:0000256" key="13">
    <source>
        <dbReference type="ARBA" id="ARBA00023049"/>
    </source>
</evidence>
<feature type="binding site" evidence="18">
    <location>
        <position position="399"/>
    </location>
    <ligand>
        <name>Zn(2+)</name>
        <dbReference type="ChEBI" id="CHEBI:29105"/>
        <note>catalytic</note>
    </ligand>
</feature>
<keyword evidence="5" id="KW-1003">Cell membrane</keyword>
<dbReference type="SUPFAM" id="SSF63737">
    <property type="entry name" value="Leukotriene A4 hydrolase N-terminal domain"/>
    <property type="match status" value="1"/>
</dbReference>
<reference evidence="26" key="1">
    <citation type="journal article" date="2017" name="bioRxiv">
        <title>Comparative analysis of the genomes of Stylophora pistillata and Acropora digitifera provides evidence for extensive differences between species of corals.</title>
        <authorList>
            <person name="Voolstra C.R."/>
            <person name="Li Y."/>
            <person name="Liew Y.J."/>
            <person name="Baumgarten S."/>
            <person name="Zoccola D."/>
            <person name="Flot J.-F."/>
            <person name="Tambutte S."/>
            <person name="Allemand D."/>
            <person name="Aranda M."/>
        </authorList>
    </citation>
    <scope>NUCLEOTIDE SEQUENCE [LARGE SCALE GENOMIC DNA]</scope>
</reference>
<evidence type="ECO:0000259" key="24">
    <source>
        <dbReference type="Pfam" id="PF17900"/>
    </source>
</evidence>
<feature type="transmembrane region" description="Helical" evidence="20">
    <location>
        <begin position="40"/>
        <end position="63"/>
    </location>
</feature>
<dbReference type="Pfam" id="PF17900">
    <property type="entry name" value="Peptidase_M1_N"/>
    <property type="match status" value="1"/>
</dbReference>
<evidence type="ECO:0000256" key="17">
    <source>
        <dbReference type="PIRSR" id="PIRSR634016-1"/>
    </source>
</evidence>
<evidence type="ECO:0000256" key="20">
    <source>
        <dbReference type="RuleBase" id="RU364040"/>
    </source>
</evidence>
<dbReference type="FunFam" id="1.10.390.10:FF:000006">
    <property type="entry name" value="Puromycin-sensitive aminopeptidase"/>
    <property type="match status" value="1"/>
</dbReference>
<evidence type="ECO:0000256" key="4">
    <source>
        <dbReference type="ARBA" id="ARBA00022438"/>
    </source>
</evidence>
<evidence type="ECO:0000256" key="16">
    <source>
        <dbReference type="ARBA" id="ARBA00023180"/>
    </source>
</evidence>
<evidence type="ECO:0000256" key="15">
    <source>
        <dbReference type="ARBA" id="ARBA00023157"/>
    </source>
</evidence>
<feature type="domain" description="ERAP1-like C-terminal" evidence="23">
    <location>
        <begin position="632"/>
        <end position="949"/>
    </location>
</feature>
<keyword evidence="10 18" id="KW-0862">Zinc</keyword>
<dbReference type="AlphaFoldDB" id="A0A2B4RUL2"/>
<keyword evidence="9 20" id="KW-0378">Hydrolase</keyword>
<evidence type="ECO:0000256" key="9">
    <source>
        <dbReference type="ARBA" id="ARBA00022801"/>
    </source>
</evidence>
<organism evidence="25 26">
    <name type="scientific">Stylophora pistillata</name>
    <name type="common">Smooth cauliflower coral</name>
    <dbReference type="NCBI Taxonomy" id="50429"/>
    <lineage>
        <taxon>Eukaryota</taxon>
        <taxon>Metazoa</taxon>
        <taxon>Cnidaria</taxon>
        <taxon>Anthozoa</taxon>
        <taxon>Hexacorallia</taxon>
        <taxon>Scleractinia</taxon>
        <taxon>Astrocoeniina</taxon>
        <taxon>Pocilloporidae</taxon>
        <taxon>Stylophora</taxon>
    </lineage>
</organism>
<feature type="site" description="Transition state stabilizer" evidence="19">
    <location>
        <position position="485"/>
    </location>
</feature>
<dbReference type="FunFam" id="2.60.40.1730:FF:000012">
    <property type="entry name" value="Aminopeptidase N"/>
    <property type="match status" value="1"/>
</dbReference>
<keyword evidence="26" id="KW-1185">Reference proteome</keyword>
<dbReference type="InterPro" id="IPR001930">
    <property type="entry name" value="Peptidase_M1"/>
</dbReference>
<dbReference type="GO" id="GO:0043171">
    <property type="term" value="P:peptide catabolic process"/>
    <property type="evidence" value="ECO:0007669"/>
    <property type="project" value="TreeGrafter"/>
</dbReference>
<feature type="domain" description="Peptidase M1 membrane alanine aminopeptidase" evidence="22">
    <location>
        <begin position="329"/>
        <end position="545"/>
    </location>
</feature>
<dbReference type="GO" id="GO:0005737">
    <property type="term" value="C:cytoplasm"/>
    <property type="evidence" value="ECO:0007669"/>
    <property type="project" value="TreeGrafter"/>
</dbReference>
<dbReference type="PANTHER" id="PTHR11533:SF299">
    <property type="entry name" value="AMINOPEPTIDASE"/>
    <property type="match status" value="1"/>
</dbReference>
<dbReference type="PRINTS" id="PR00756">
    <property type="entry name" value="ALADIPTASE"/>
</dbReference>
<evidence type="ECO:0000256" key="21">
    <source>
        <dbReference type="SAM" id="MobiDB-lite"/>
    </source>
</evidence>
<dbReference type="EMBL" id="LSMT01000314">
    <property type="protein sequence ID" value="PFX20499.1"/>
    <property type="molecule type" value="Genomic_DNA"/>
</dbReference>
<dbReference type="InterPro" id="IPR024571">
    <property type="entry name" value="ERAP1-like_C_dom"/>
</dbReference>
<dbReference type="GO" id="GO:0070006">
    <property type="term" value="F:metalloaminopeptidase activity"/>
    <property type="evidence" value="ECO:0007669"/>
    <property type="project" value="TreeGrafter"/>
</dbReference>
<dbReference type="GO" id="GO:0005886">
    <property type="term" value="C:plasma membrane"/>
    <property type="evidence" value="ECO:0007669"/>
    <property type="project" value="UniProtKB-SubCell"/>
</dbReference>
<dbReference type="InterPro" id="IPR050344">
    <property type="entry name" value="Peptidase_M1_aminopeptidases"/>
</dbReference>
<dbReference type="Proteomes" id="UP000225706">
    <property type="component" value="Unassembled WGS sequence"/>
</dbReference>
<sequence length="980" mass="112649">MMRERGGYRVAPEEDGSESLSPNSQSRVKYQENRFCNGKLCAIFLTLSIALGAVVLFIFSAFVHASDSEIEFYRRAVNFVTGDRLARSTETEKDFPHKHILLPKDITPERYQVYLHPNLSSFDFHGGVKIDVVCEKPTRNILLHVKRLKITSYGVQDSGHNHLPVLRVAESKKFEQYLVEMKDELKAGEKYTVNLQFNGHLSNTMTGFYKSSYKTKSGEVRHMATTQFEATDARAAFPCFDEPEFKSQFIVTLVHEKGYSALSNMPVEKVITRDDGFMESHFKESVKMSTYLLAFIVCDFAYKETRTKAGKKIRVWSRKDAIESTRLAVSVAENVLNYYEDFFNIPYPLPKMDLVAVPDFAAGAMENWGILTFRETYLLSDPASASAADKQDVAIVVAHELAHQWFGNLVTMRWWNDLWLNEGFANYVEYIGTDHFRKDWKVLEQFVAHTLQTALSADSMANTHPISVPVKNPSQITEIFDSISYDKGSSIIRMLRSFIGDRKFQSGLELYLNRHKYANAAADDLWSALSEVCKDLDVKAIMDTWIKQKGYPVVYIAENSAQARDGSKKLFATQKRFLRDIRQGSKQYDDESKGYRWYVPLTYVTSRNPHKQHTVWMKKENVHVPSVKKYKWIKANVGQTGFYRVNYSKKNWNNLVKQLQSNHKVLAAVDRSGLIDDAFNLARAGQLDMSTALGLTNYLDKEREYVPWSSALGHLGFIGSMLTMRPSYGFYRKYIVKKVKPLEKYVGWGTDGDILKMYLRSNVLSTLASHGDEHAVDYSLTGFRMWMKNQSLTISPHLRDIVYHTAIKFGGLEEWEFMWEKYQNSIDATEKSRILYALTGTKEPWLLNRILESSLDETKIRTQDMLHAISGVGSHVYGRLLTWDFIRKNFDKIVKKMGNDAMEVSYLINIASRGMNTEFQLQEFKDFINQHKDKVGSLRATKKSLEYIEGCINWMKNYGKEVEGWLQSQVDSLSSRLEDL</sequence>
<dbReference type="InterPro" id="IPR042097">
    <property type="entry name" value="Aminopeptidase_N-like_N_sf"/>
</dbReference>
<keyword evidence="15" id="KW-1015">Disulfide bond</keyword>
<comment type="similarity">
    <text evidence="3 20">Belongs to the peptidase M1 family.</text>
</comment>
<evidence type="ECO:0000256" key="14">
    <source>
        <dbReference type="ARBA" id="ARBA00023136"/>
    </source>
</evidence>
<dbReference type="Pfam" id="PF11838">
    <property type="entry name" value="ERAP1_C"/>
    <property type="match status" value="1"/>
</dbReference>
<keyword evidence="16" id="KW-0325">Glycoprotein</keyword>
<dbReference type="OrthoDB" id="510539at2759"/>
<dbReference type="EC" id="3.4.11.-" evidence="20"/>
<dbReference type="FunFam" id="2.60.40.1910:FF:000006">
    <property type="entry name" value="Aminopeptidase"/>
    <property type="match status" value="1"/>
</dbReference>
<keyword evidence="11" id="KW-0735">Signal-anchor</keyword>
<comment type="cofactor">
    <cofactor evidence="18 20">
        <name>Zn(2+)</name>
        <dbReference type="ChEBI" id="CHEBI:29105"/>
    </cofactor>
    <text evidence="18 20">Binds 1 zinc ion per subunit.</text>
</comment>
<feature type="region of interest" description="Disordered" evidence="21">
    <location>
        <begin position="1"/>
        <end position="24"/>
    </location>
</feature>
<dbReference type="Gene3D" id="1.25.50.20">
    <property type="match status" value="1"/>
</dbReference>
<evidence type="ECO:0000256" key="8">
    <source>
        <dbReference type="ARBA" id="ARBA00022723"/>
    </source>
</evidence>
<dbReference type="Gene3D" id="1.10.390.10">
    <property type="entry name" value="Neutral Protease Domain 2"/>
    <property type="match status" value="1"/>
</dbReference>
<feature type="domain" description="Aminopeptidase N-like N-terminal" evidence="24">
    <location>
        <begin position="108"/>
        <end position="292"/>
    </location>
</feature>
<dbReference type="STRING" id="50429.A0A2B4RUL2"/>
<dbReference type="GO" id="GO:0005615">
    <property type="term" value="C:extracellular space"/>
    <property type="evidence" value="ECO:0007669"/>
    <property type="project" value="TreeGrafter"/>
</dbReference>
<dbReference type="CDD" id="cd09601">
    <property type="entry name" value="M1_APN-Q_like"/>
    <property type="match status" value="1"/>
</dbReference>
<evidence type="ECO:0000256" key="6">
    <source>
        <dbReference type="ARBA" id="ARBA00022670"/>
    </source>
</evidence>
<evidence type="ECO:0000256" key="19">
    <source>
        <dbReference type="PIRSR" id="PIRSR634016-4"/>
    </source>
</evidence>
<dbReference type="InterPro" id="IPR034016">
    <property type="entry name" value="M1_APN-typ"/>
</dbReference>
<protein>
    <recommendedName>
        <fullName evidence="20">Aminopeptidase</fullName>
        <ecNumber evidence="20">3.4.11.-</ecNumber>
    </recommendedName>
</protein>
<keyword evidence="14 20" id="KW-0472">Membrane</keyword>
<evidence type="ECO:0000256" key="2">
    <source>
        <dbReference type="ARBA" id="ARBA00004606"/>
    </source>
</evidence>
<evidence type="ECO:0000256" key="10">
    <source>
        <dbReference type="ARBA" id="ARBA00022833"/>
    </source>
</evidence>
<comment type="caution">
    <text evidence="25">The sequence shown here is derived from an EMBL/GenBank/DDBJ whole genome shotgun (WGS) entry which is preliminary data.</text>
</comment>
<dbReference type="PANTHER" id="PTHR11533">
    <property type="entry name" value="PROTEASE M1 ZINC METALLOPROTEASE"/>
    <property type="match status" value="1"/>
</dbReference>
<name>A0A2B4RUL2_STYPI</name>
<keyword evidence="8 18" id="KW-0479">Metal-binding</keyword>
<feature type="active site" description="Proton acceptor" evidence="17">
    <location>
        <position position="400"/>
    </location>
</feature>
<dbReference type="GO" id="GO:0006508">
    <property type="term" value="P:proteolysis"/>
    <property type="evidence" value="ECO:0007669"/>
    <property type="project" value="UniProtKB-KW"/>
</dbReference>
<dbReference type="InterPro" id="IPR014782">
    <property type="entry name" value="Peptidase_M1_dom"/>
</dbReference>
<keyword evidence="13 20" id="KW-0482">Metalloprotease</keyword>
<dbReference type="Gene3D" id="2.60.40.1910">
    <property type="match status" value="1"/>
</dbReference>
<evidence type="ECO:0000256" key="3">
    <source>
        <dbReference type="ARBA" id="ARBA00010136"/>
    </source>
</evidence>
<evidence type="ECO:0000313" key="25">
    <source>
        <dbReference type="EMBL" id="PFX20499.1"/>
    </source>
</evidence>
<evidence type="ECO:0000256" key="1">
    <source>
        <dbReference type="ARBA" id="ARBA00004236"/>
    </source>
</evidence>
<dbReference type="Pfam" id="PF01433">
    <property type="entry name" value="Peptidase_M1"/>
    <property type="match status" value="1"/>
</dbReference>
<keyword evidence="12 20" id="KW-1133">Transmembrane helix</keyword>
<keyword evidence="4 20" id="KW-0031">Aminopeptidase</keyword>
<evidence type="ECO:0000259" key="23">
    <source>
        <dbReference type="Pfam" id="PF11838"/>
    </source>
</evidence>
<feature type="binding site" evidence="18">
    <location>
        <position position="422"/>
    </location>
    <ligand>
        <name>Zn(2+)</name>
        <dbReference type="ChEBI" id="CHEBI:29105"/>
        <note>catalytic</note>
    </ligand>
</feature>
<evidence type="ECO:0000256" key="7">
    <source>
        <dbReference type="ARBA" id="ARBA00022692"/>
    </source>
</evidence>
<dbReference type="GO" id="GO:0042277">
    <property type="term" value="F:peptide binding"/>
    <property type="evidence" value="ECO:0007669"/>
    <property type="project" value="TreeGrafter"/>
</dbReference>
<evidence type="ECO:0000313" key="26">
    <source>
        <dbReference type="Proteomes" id="UP000225706"/>
    </source>
</evidence>
<dbReference type="InterPro" id="IPR045357">
    <property type="entry name" value="Aminopeptidase_N-like_N"/>
</dbReference>
<gene>
    <name evidence="25" type="primary">ERAP1</name>
    <name evidence="25" type="ORF">AWC38_SpisGene15057</name>
</gene>
<dbReference type="SUPFAM" id="SSF55486">
    <property type="entry name" value="Metalloproteases ('zincins'), catalytic domain"/>
    <property type="match status" value="1"/>
</dbReference>